<dbReference type="InterPro" id="IPR036291">
    <property type="entry name" value="NAD(P)-bd_dom_sf"/>
</dbReference>
<dbReference type="SUPFAM" id="SSF51735">
    <property type="entry name" value="NAD(P)-binding Rossmann-fold domains"/>
    <property type="match status" value="1"/>
</dbReference>
<dbReference type="Pfam" id="PF13561">
    <property type="entry name" value="adh_short_C2"/>
    <property type="match status" value="1"/>
</dbReference>
<dbReference type="PRINTS" id="PR00081">
    <property type="entry name" value="GDHRDH"/>
</dbReference>
<name>A0A0C3GEY3_OIDMZ</name>
<dbReference type="PANTHER" id="PTHR24321:SF12">
    <property type="entry name" value="SHORT-CHAIN DEHYDROGENASE_REDUCTASE FAMILY, PUTATIVE (AFU_ORTHOLOGUE AFUA_5G14340)-RELATED"/>
    <property type="match status" value="1"/>
</dbReference>
<dbReference type="STRING" id="913774.A0A0C3GEY3"/>
<keyword evidence="3" id="KW-0560">Oxidoreductase</keyword>
<organism evidence="4 5">
    <name type="scientific">Oidiodendron maius (strain Zn)</name>
    <dbReference type="NCBI Taxonomy" id="913774"/>
    <lineage>
        <taxon>Eukaryota</taxon>
        <taxon>Fungi</taxon>
        <taxon>Dikarya</taxon>
        <taxon>Ascomycota</taxon>
        <taxon>Pezizomycotina</taxon>
        <taxon>Leotiomycetes</taxon>
        <taxon>Leotiomycetes incertae sedis</taxon>
        <taxon>Myxotrichaceae</taxon>
        <taxon>Oidiodendron</taxon>
    </lineage>
</organism>
<accession>A0A0C3GEY3</accession>
<keyword evidence="5" id="KW-1185">Reference proteome</keyword>
<dbReference type="GO" id="GO:0009688">
    <property type="term" value="P:abscisic acid biosynthetic process"/>
    <property type="evidence" value="ECO:0007669"/>
    <property type="project" value="UniProtKB-ARBA"/>
</dbReference>
<dbReference type="PANTHER" id="PTHR24321">
    <property type="entry name" value="DEHYDROGENASES, SHORT CHAIN"/>
    <property type="match status" value="1"/>
</dbReference>
<gene>
    <name evidence="4" type="ORF">OIDMADRAFT_45623</name>
</gene>
<dbReference type="AlphaFoldDB" id="A0A0C3GEY3"/>
<evidence type="ECO:0000256" key="2">
    <source>
        <dbReference type="ARBA" id="ARBA00022857"/>
    </source>
</evidence>
<reference evidence="4 5" key="1">
    <citation type="submission" date="2014-04" db="EMBL/GenBank/DDBJ databases">
        <authorList>
            <consortium name="DOE Joint Genome Institute"/>
            <person name="Kuo A."/>
            <person name="Martino E."/>
            <person name="Perotto S."/>
            <person name="Kohler A."/>
            <person name="Nagy L.G."/>
            <person name="Floudas D."/>
            <person name="Copeland A."/>
            <person name="Barry K.W."/>
            <person name="Cichocki N."/>
            <person name="Veneault-Fourrey C."/>
            <person name="LaButti K."/>
            <person name="Lindquist E.A."/>
            <person name="Lipzen A."/>
            <person name="Lundell T."/>
            <person name="Morin E."/>
            <person name="Murat C."/>
            <person name="Sun H."/>
            <person name="Tunlid A."/>
            <person name="Henrissat B."/>
            <person name="Grigoriev I.V."/>
            <person name="Hibbett D.S."/>
            <person name="Martin F."/>
            <person name="Nordberg H.P."/>
            <person name="Cantor M.N."/>
            <person name="Hua S.X."/>
        </authorList>
    </citation>
    <scope>NUCLEOTIDE SEQUENCE [LARGE SCALE GENOMIC DNA]</scope>
    <source>
        <strain evidence="4 5">Zn</strain>
    </source>
</reference>
<evidence type="ECO:0000313" key="4">
    <source>
        <dbReference type="EMBL" id="KIM94680.1"/>
    </source>
</evidence>
<dbReference type="FunFam" id="3.40.50.720:FF:000084">
    <property type="entry name" value="Short-chain dehydrogenase reductase"/>
    <property type="match status" value="1"/>
</dbReference>
<dbReference type="HOGENOM" id="CLU_010194_1_0_1"/>
<evidence type="ECO:0000313" key="5">
    <source>
        <dbReference type="Proteomes" id="UP000054321"/>
    </source>
</evidence>
<dbReference type="OrthoDB" id="5840532at2759"/>
<reference evidence="5" key="2">
    <citation type="submission" date="2015-01" db="EMBL/GenBank/DDBJ databases">
        <title>Evolutionary Origins and Diversification of the Mycorrhizal Mutualists.</title>
        <authorList>
            <consortium name="DOE Joint Genome Institute"/>
            <consortium name="Mycorrhizal Genomics Consortium"/>
            <person name="Kohler A."/>
            <person name="Kuo A."/>
            <person name="Nagy L.G."/>
            <person name="Floudas D."/>
            <person name="Copeland A."/>
            <person name="Barry K.W."/>
            <person name="Cichocki N."/>
            <person name="Veneault-Fourrey C."/>
            <person name="LaButti K."/>
            <person name="Lindquist E.A."/>
            <person name="Lipzen A."/>
            <person name="Lundell T."/>
            <person name="Morin E."/>
            <person name="Murat C."/>
            <person name="Riley R."/>
            <person name="Ohm R."/>
            <person name="Sun H."/>
            <person name="Tunlid A."/>
            <person name="Henrissat B."/>
            <person name="Grigoriev I.V."/>
            <person name="Hibbett D.S."/>
            <person name="Martin F."/>
        </authorList>
    </citation>
    <scope>NUCLEOTIDE SEQUENCE [LARGE SCALE GENOMIC DNA]</scope>
    <source>
        <strain evidence="5">Zn</strain>
    </source>
</reference>
<evidence type="ECO:0000256" key="3">
    <source>
        <dbReference type="ARBA" id="ARBA00023002"/>
    </source>
</evidence>
<dbReference type="Proteomes" id="UP000054321">
    <property type="component" value="Unassembled WGS sequence"/>
</dbReference>
<protein>
    <submittedName>
        <fullName evidence="4">Uncharacterized protein</fullName>
    </submittedName>
</protein>
<dbReference type="GO" id="GO:0016491">
    <property type="term" value="F:oxidoreductase activity"/>
    <property type="evidence" value="ECO:0007669"/>
    <property type="project" value="UniProtKB-KW"/>
</dbReference>
<dbReference type="InterPro" id="IPR002347">
    <property type="entry name" value="SDR_fam"/>
</dbReference>
<keyword evidence="2" id="KW-0521">NADP</keyword>
<dbReference type="PRINTS" id="PR00080">
    <property type="entry name" value="SDRFAMILY"/>
</dbReference>
<comment type="similarity">
    <text evidence="1">Belongs to the short-chain dehydrogenases/reductases (SDR) family.</text>
</comment>
<evidence type="ECO:0000256" key="1">
    <source>
        <dbReference type="ARBA" id="ARBA00006484"/>
    </source>
</evidence>
<dbReference type="Gene3D" id="3.40.50.720">
    <property type="entry name" value="NAD(P)-binding Rossmann-like Domain"/>
    <property type="match status" value="1"/>
</dbReference>
<dbReference type="CDD" id="cd05233">
    <property type="entry name" value="SDR_c"/>
    <property type="match status" value="1"/>
</dbReference>
<dbReference type="EMBL" id="KN832889">
    <property type="protein sequence ID" value="KIM94680.1"/>
    <property type="molecule type" value="Genomic_DNA"/>
</dbReference>
<dbReference type="InParanoid" id="A0A0C3GEY3"/>
<sequence length="259" mass="27581">MDFPGVALVTGGASGIGRATAKLFAARGCKKVIISDLNLEGMEQVKSAIEQEHKDVNVLVVLTNVRDEASVEDLISKAIEKFGRIDYCCNVAGITLSGSTVDTTTADFTLQYEILLRGVFFCERAELRAMLKQDRLASNDSKFPMRGHIVNVASLAGLKAYPDLPAYSAFKHGVIGLTKSDAMKYGTEGIRINAVCPGAVDTPLSNLTSEAIADLSINTGLGRIGYPEELAEALIWLCSGRSSFVAGITLSVNGGRSGW</sequence>
<proteinExistence type="inferred from homology"/>